<dbReference type="EMBL" id="KV749264">
    <property type="protein sequence ID" value="OCL10323.1"/>
    <property type="molecule type" value="Genomic_DNA"/>
</dbReference>
<dbReference type="PROSITE" id="PS00678">
    <property type="entry name" value="WD_REPEATS_1"/>
    <property type="match status" value="1"/>
</dbReference>
<feature type="repeat" description="WD" evidence="5">
    <location>
        <begin position="134"/>
        <end position="175"/>
    </location>
</feature>
<evidence type="ECO:0000256" key="1">
    <source>
        <dbReference type="ARBA" id="ARBA00004123"/>
    </source>
</evidence>
<protein>
    <submittedName>
        <fullName evidence="10">Putative chromosome segregation protein</fullName>
    </submittedName>
</protein>
<evidence type="ECO:0000256" key="3">
    <source>
        <dbReference type="ARBA" id="ARBA00022737"/>
    </source>
</evidence>
<dbReference type="InterPro" id="IPR036322">
    <property type="entry name" value="WD40_repeat_dom_sf"/>
</dbReference>
<gene>
    <name evidence="10" type="ORF">AOQ84DRAFT_401980</name>
</gene>
<dbReference type="GO" id="GO:0006261">
    <property type="term" value="P:DNA-templated DNA replication"/>
    <property type="evidence" value="ECO:0007669"/>
    <property type="project" value="TreeGrafter"/>
</dbReference>
<keyword evidence="4" id="KW-0539">Nucleus</keyword>
<reference evidence="10 11" key="1">
    <citation type="journal article" date="2016" name="Nat. Commun.">
        <title>Ectomycorrhizal ecology is imprinted in the genome of the dominant symbiotic fungus Cenococcum geophilum.</title>
        <authorList>
            <consortium name="DOE Joint Genome Institute"/>
            <person name="Peter M."/>
            <person name="Kohler A."/>
            <person name="Ohm R.A."/>
            <person name="Kuo A."/>
            <person name="Krutzmann J."/>
            <person name="Morin E."/>
            <person name="Arend M."/>
            <person name="Barry K.W."/>
            <person name="Binder M."/>
            <person name="Choi C."/>
            <person name="Clum A."/>
            <person name="Copeland A."/>
            <person name="Grisel N."/>
            <person name="Haridas S."/>
            <person name="Kipfer T."/>
            <person name="LaButti K."/>
            <person name="Lindquist E."/>
            <person name="Lipzen A."/>
            <person name="Maire R."/>
            <person name="Meier B."/>
            <person name="Mihaltcheva S."/>
            <person name="Molinier V."/>
            <person name="Murat C."/>
            <person name="Poggeler S."/>
            <person name="Quandt C.A."/>
            <person name="Sperisen C."/>
            <person name="Tritt A."/>
            <person name="Tisserant E."/>
            <person name="Crous P.W."/>
            <person name="Henrissat B."/>
            <person name="Nehls U."/>
            <person name="Egli S."/>
            <person name="Spatafora J.W."/>
            <person name="Grigoriev I.V."/>
            <person name="Martin F.M."/>
        </authorList>
    </citation>
    <scope>NUCLEOTIDE SEQUENCE [LARGE SCALE GENOMIC DNA]</scope>
    <source>
        <strain evidence="10 11">CBS 207.34</strain>
    </source>
</reference>
<evidence type="ECO:0000313" key="10">
    <source>
        <dbReference type="EMBL" id="OCL10323.1"/>
    </source>
</evidence>
<dbReference type="Proteomes" id="UP000250140">
    <property type="component" value="Unassembled WGS sequence"/>
</dbReference>
<evidence type="ECO:0000259" key="9">
    <source>
        <dbReference type="Pfam" id="PF24817"/>
    </source>
</evidence>
<evidence type="ECO:0000313" key="11">
    <source>
        <dbReference type="Proteomes" id="UP000250140"/>
    </source>
</evidence>
<feature type="compositionally biased region" description="Acidic residues" evidence="6">
    <location>
        <begin position="730"/>
        <end position="739"/>
    </location>
</feature>
<feature type="domain" description="WDHD1/CFT4 second beta-propeller" evidence="7">
    <location>
        <begin position="423"/>
        <end position="712"/>
    </location>
</feature>
<accession>A0A8E2JUU5</accession>
<dbReference type="GO" id="GO:0003682">
    <property type="term" value="F:chromatin binding"/>
    <property type="evidence" value="ECO:0007669"/>
    <property type="project" value="TreeGrafter"/>
</dbReference>
<dbReference type="PROSITE" id="PS50294">
    <property type="entry name" value="WD_REPEATS_REGION"/>
    <property type="match status" value="1"/>
</dbReference>
<evidence type="ECO:0000259" key="8">
    <source>
        <dbReference type="Pfam" id="PF20946"/>
    </source>
</evidence>
<dbReference type="Gene3D" id="2.130.10.10">
    <property type="entry name" value="YVTN repeat-like/Quinoprotein amine dehydrogenase"/>
    <property type="match status" value="2"/>
</dbReference>
<proteinExistence type="predicted"/>
<evidence type="ECO:0000256" key="6">
    <source>
        <dbReference type="SAM" id="MobiDB-lite"/>
    </source>
</evidence>
<dbReference type="SUPFAM" id="SSF82171">
    <property type="entry name" value="DPP6 N-terminal domain-like"/>
    <property type="match status" value="1"/>
</dbReference>
<evidence type="ECO:0000256" key="2">
    <source>
        <dbReference type="ARBA" id="ARBA00022574"/>
    </source>
</evidence>
<keyword evidence="11" id="KW-1185">Reference proteome</keyword>
<feature type="domain" description="WDHD1 first WD40" evidence="9">
    <location>
        <begin position="10"/>
        <end position="299"/>
    </location>
</feature>
<feature type="region of interest" description="Disordered" evidence="6">
    <location>
        <begin position="719"/>
        <end position="739"/>
    </location>
</feature>
<organism evidence="10 11">
    <name type="scientific">Glonium stellatum</name>
    <dbReference type="NCBI Taxonomy" id="574774"/>
    <lineage>
        <taxon>Eukaryota</taxon>
        <taxon>Fungi</taxon>
        <taxon>Dikarya</taxon>
        <taxon>Ascomycota</taxon>
        <taxon>Pezizomycotina</taxon>
        <taxon>Dothideomycetes</taxon>
        <taxon>Pleosporomycetidae</taxon>
        <taxon>Gloniales</taxon>
        <taxon>Gloniaceae</taxon>
        <taxon>Glonium</taxon>
    </lineage>
</organism>
<dbReference type="OrthoDB" id="427368at2759"/>
<evidence type="ECO:0000256" key="5">
    <source>
        <dbReference type="PROSITE-ProRule" id="PRU00221"/>
    </source>
</evidence>
<dbReference type="Pfam" id="PF24817">
    <property type="entry name" value="WD40_WDHD1_1st"/>
    <property type="match status" value="1"/>
</dbReference>
<dbReference type="GO" id="GO:0000278">
    <property type="term" value="P:mitotic cell cycle"/>
    <property type="evidence" value="ECO:0007669"/>
    <property type="project" value="TreeGrafter"/>
</dbReference>
<dbReference type="InterPro" id="IPR048591">
    <property type="entry name" value="WDHD1/CFT4_hel"/>
</dbReference>
<dbReference type="InterPro" id="IPR057646">
    <property type="entry name" value="WD40_WDHD1_1st"/>
</dbReference>
<comment type="subcellular location">
    <subcellularLocation>
        <location evidence="1">Nucleus</location>
    </subcellularLocation>
</comment>
<dbReference type="GO" id="GO:0043596">
    <property type="term" value="C:nuclear replication fork"/>
    <property type="evidence" value="ECO:0007669"/>
    <property type="project" value="TreeGrafter"/>
</dbReference>
<dbReference type="AlphaFoldDB" id="A0A8E2JUU5"/>
<keyword evidence="3" id="KW-0677">Repeat</keyword>
<evidence type="ECO:0000259" key="7">
    <source>
        <dbReference type="Pfam" id="PF12341"/>
    </source>
</evidence>
<evidence type="ECO:0000256" key="4">
    <source>
        <dbReference type="ARBA" id="ARBA00023242"/>
    </source>
</evidence>
<dbReference type="PANTHER" id="PTHR19932:SF10">
    <property type="entry name" value="WD REPEAT AND HMG-BOX DNA-BINDING PROTEIN 1"/>
    <property type="match status" value="1"/>
</dbReference>
<dbReference type="Pfam" id="PF12341">
    <property type="entry name" value="Mcl1_mid"/>
    <property type="match status" value="1"/>
</dbReference>
<dbReference type="SUPFAM" id="SSF50978">
    <property type="entry name" value="WD40 repeat-like"/>
    <property type="match status" value="1"/>
</dbReference>
<dbReference type="InterPro" id="IPR022100">
    <property type="entry name" value="WDHD1/CFT4_beta-prop_2nd"/>
</dbReference>
<dbReference type="InterPro" id="IPR019775">
    <property type="entry name" value="WD40_repeat_CS"/>
</dbReference>
<sequence length="862" mass="96008">MALQQRLRGRQAHTPGPTFLSYTPNGRKLITVGLDNPIRVFKSGSDEEPINIDDCMDSNTAVAAANAFFIAGSEDGTVCKYSLDTNSLEKVLVRCSLPVRDVALSPDGNWVAVASDELVVKVVNTQDMSRVLILRDQTRAVKHVSFDTSGTYLAVSCSDGQIYIYSLSSEEPELIKRVDGMIKSLETESEASSKVIWHPDGRAFAAPTPAREVQVMSKSDWERQRVFKTQHTGDITATAWSPNGGLLATTSTDRKLCLWDTKTQKLIKTYDDIRATILAMAWHPTENTLSYTNNDGELYIHTDFVPTDYISVLEKTLQPAPFIHDPLAETSGNATRQPVSGPKDGLVMRQARQGTPDSLDDILGSDAMSDVGDGFIEDDDGAGYAEEINGYGKRTNGHLDAIAVPDGKRRAYGQGSWRPRIHEPFQPGSTPWRGNRRYLCLNLIGFVWTVDQETHHTVTVEFYDREFHRDFHFTDPFLYDKACLNENGTLFSSQPSEKNPAMIYYRPHETWTTRTDWRTQLPDGEKVTAIALSDSYVVVTTSANYVRVFTLFGVPFRVYRQKSSPTVTCAAWRDYVLTIGNGPVGGDGTCRLLYTIENVKRDEVCQSEDVVALTEGAELQSVFFSDNGDPHIYDSTGVLLTLLHWRVPSQARWVPLLDTRLLSRLASGRKQESYWPVAVAASKFHCIILKGGDRHPYFPRPLLTDFDFQVPVSGLRAPKRASASTGANAMDDDDDDADADAGVSEQTRLEELYLRTSVQHTQFASMLSFVRSSPSQRALLPRLELEVDKVLLQLLAIECREGEERGMKALEIVTLMLDRSGKMLEAAGKVAARFGRDVLGEKIRELAERRLVGLEAEDEEMG</sequence>
<keyword evidence="2 5" id="KW-0853">WD repeat</keyword>
<dbReference type="Pfam" id="PF20946">
    <property type="entry name" value="Ctf4_C"/>
    <property type="match status" value="1"/>
</dbReference>
<feature type="domain" description="WDHD1/CFT4 helical bundle" evidence="8">
    <location>
        <begin position="748"/>
        <end position="851"/>
    </location>
</feature>
<dbReference type="InterPro" id="IPR015943">
    <property type="entry name" value="WD40/YVTN_repeat-like_dom_sf"/>
</dbReference>
<dbReference type="PANTHER" id="PTHR19932">
    <property type="entry name" value="WD REPEAT AND HMG-BOX DNA BINDING PROTEIN"/>
    <property type="match status" value="1"/>
</dbReference>
<name>A0A8E2JUU5_9PEZI</name>
<dbReference type="SMART" id="SM00320">
    <property type="entry name" value="WD40"/>
    <property type="match status" value="6"/>
</dbReference>
<dbReference type="InterPro" id="IPR001680">
    <property type="entry name" value="WD40_rpt"/>
</dbReference>
<feature type="repeat" description="WD" evidence="5">
    <location>
        <begin position="228"/>
        <end position="269"/>
    </location>
</feature>
<dbReference type="PROSITE" id="PS50082">
    <property type="entry name" value="WD_REPEATS_2"/>
    <property type="match status" value="2"/>
</dbReference>
<dbReference type="GO" id="GO:0006281">
    <property type="term" value="P:DNA repair"/>
    <property type="evidence" value="ECO:0007669"/>
    <property type="project" value="TreeGrafter"/>
</dbReference>